<feature type="compositionally biased region" description="Polar residues" evidence="1">
    <location>
        <begin position="68"/>
        <end position="77"/>
    </location>
</feature>
<comment type="caution">
    <text evidence="2">The sequence shown here is derived from an EMBL/GenBank/DDBJ whole genome shotgun (WGS) entry which is preliminary data.</text>
</comment>
<evidence type="ECO:0000313" key="2">
    <source>
        <dbReference type="EMBL" id="KAJ7082063.1"/>
    </source>
</evidence>
<keyword evidence="3" id="KW-1185">Reference proteome</keyword>
<dbReference type="AlphaFoldDB" id="A0AAD6TYH1"/>
<evidence type="ECO:0000313" key="3">
    <source>
        <dbReference type="Proteomes" id="UP001222325"/>
    </source>
</evidence>
<feature type="compositionally biased region" description="Basic residues" evidence="1">
    <location>
        <begin position="129"/>
        <end position="138"/>
    </location>
</feature>
<proteinExistence type="predicted"/>
<accession>A0AAD6TYH1</accession>
<dbReference type="Proteomes" id="UP001222325">
    <property type="component" value="Unassembled WGS sequence"/>
</dbReference>
<feature type="non-terminal residue" evidence="2">
    <location>
        <position position="170"/>
    </location>
</feature>
<protein>
    <submittedName>
        <fullName evidence="2">Uncharacterized protein</fullName>
    </submittedName>
</protein>
<sequence length="170" mass="18110">MHRGTASFSQLHHLSREPCSSHVLTLLELCAVPGSAGLTRASPTSSIRGRAQARKIIPTPSVPIATTALSLPSSQARTDAHSPPPLRAPAPRAPCRALPPSAEPRKPPSLPDRIVARDTSRSCAVFGSRQRRGSRSRASHIPTSSGSFSLHRDAYAQLAINSGAYKCPRR</sequence>
<evidence type="ECO:0000256" key="1">
    <source>
        <dbReference type="SAM" id="MobiDB-lite"/>
    </source>
</evidence>
<reference evidence="2" key="1">
    <citation type="submission" date="2023-03" db="EMBL/GenBank/DDBJ databases">
        <title>Massive genome expansion in bonnet fungi (Mycena s.s.) driven by repeated elements and novel gene families across ecological guilds.</title>
        <authorList>
            <consortium name="Lawrence Berkeley National Laboratory"/>
            <person name="Harder C.B."/>
            <person name="Miyauchi S."/>
            <person name="Viragh M."/>
            <person name="Kuo A."/>
            <person name="Thoen E."/>
            <person name="Andreopoulos B."/>
            <person name="Lu D."/>
            <person name="Skrede I."/>
            <person name="Drula E."/>
            <person name="Henrissat B."/>
            <person name="Morin E."/>
            <person name="Kohler A."/>
            <person name="Barry K."/>
            <person name="LaButti K."/>
            <person name="Morin E."/>
            <person name="Salamov A."/>
            <person name="Lipzen A."/>
            <person name="Mereny Z."/>
            <person name="Hegedus B."/>
            <person name="Baldrian P."/>
            <person name="Stursova M."/>
            <person name="Weitz H."/>
            <person name="Taylor A."/>
            <person name="Grigoriev I.V."/>
            <person name="Nagy L.G."/>
            <person name="Martin F."/>
            <person name="Kauserud H."/>
        </authorList>
    </citation>
    <scope>NUCLEOTIDE SEQUENCE</scope>
    <source>
        <strain evidence="2">CBHHK173m</strain>
    </source>
</reference>
<feature type="compositionally biased region" description="Pro residues" evidence="1">
    <location>
        <begin position="82"/>
        <end position="92"/>
    </location>
</feature>
<organism evidence="2 3">
    <name type="scientific">Mycena belliarum</name>
    <dbReference type="NCBI Taxonomy" id="1033014"/>
    <lineage>
        <taxon>Eukaryota</taxon>
        <taxon>Fungi</taxon>
        <taxon>Dikarya</taxon>
        <taxon>Basidiomycota</taxon>
        <taxon>Agaricomycotina</taxon>
        <taxon>Agaricomycetes</taxon>
        <taxon>Agaricomycetidae</taxon>
        <taxon>Agaricales</taxon>
        <taxon>Marasmiineae</taxon>
        <taxon>Mycenaceae</taxon>
        <taxon>Mycena</taxon>
    </lineage>
</organism>
<feature type="region of interest" description="Disordered" evidence="1">
    <location>
        <begin position="68"/>
        <end position="148"/>
    </location>
</feature>
<gene>
    <name evidence="2" type="ORF">B0H15DRAFT_853387</name>
</gene>
<dbReference type="EMBL" id="JARJCN010000047">
    <property type="protein sequence ID" value="KAJ7082063.1"/>
    <property type="molecule type" value="Genomic_DNA"/>
</dbReference>
<name>A0AAD6TYH1_9AGAR</name>